<sequence length="95" mass="11445">MVIIYCLINLKDEKLLIHILLNWQTYFKVLLIFTSLLNFVMVKIQENLSNQKRKHSNSKKIVIRNQDFTEIKYPLLGHVIILKEVCQALFYWEHL</sequence>
<dbReference type="Proteomes" id="UP000000600">
    <property type="component" value="Unassembled WGS sequence"/>
</dbReference>
<keyword evidence="1" id="KW-0472">Membrane</keyword>
<dbReference type="KEGG" id="ptm:GSPATT00008887001"/>
<proteinExistence type="predicted"/>
<keyword evidence="1" id="KW-1133">Transmembrane helix</keyword>
<reference evidence="2 3" key="1">
    <citation type="journal article" date="2006" name="Nature">
        <title>Global trends of whole-genome duplications revealed by the ciliate Paramecium tetraurelia.</title>
        <authorList>
            <consortium name="Genoscope"/>
            <person name="Aury J.-M."/>
            <person name="Jaillon O."/>
            <person name="Duret L."/>
            <person name="Noel B."/>
            <person name="Jubin C."/>
            <person name="Porcel B.M."/>
            <person name="Segurens B."/>
            <person name="Daubin V."/>
            <person name="Anthouard V."/>
            <person name="Aiach N."/>
            <person name="Arnaiz O."/>
            <person name="Billaut A."/>
            <person name="Beisson J."/>
            <person name="Blanc I."/>
            <person name="Bouhouche K."/>
            <person name="Camara F."/>
            <person name="Duharcourt S."/>
            <person name="Guigo R."/>
            <person name="Gogendeau D."/>
            <person name="Katinka M."/>
            <person name="Keller A.-M."/>
            <person name="Kissmehl R."/>
            <person name="Klotz C."/>
            <person name="Koll F."/>
            <person name="Le Moue A."/>
            <person name="Lepere C."/>
            <person name="Malinsky S."/>
            <person name="Nowacki M."/>
            <person name="Nowak J.K."/>
            <person name="Plattner H."/>
            <person name="Poulain J."/>
            <person name="Ruiz F."/>
            <person name="Serrano V."/>
            <person name="Zagulski M."/>
            <person name="Dessen P."/>
            <person name="Betermier M."/>
            <person name="Weissenbach J."/>
            <person name="Scarpelli C."/>
            <person name="Schachter V."/>
            <person name="Sperling L."/>
            <person name="Meyer E."/>
            <person name="Cohen J."/>
            <person name="Wincker P."/>
        </authorList>
    </citation>
    <scope>NUCLEOTIDE SEQUENCE [LARGE SCALE GENOMIC DNA]</scope>
    <source>
        <strain evidence="2 3">Stock d4-2</strain>
    </source>
</reference>
<keyword evidence="3" id="KW-1185">Reference proteome</keyword>
<dbReference type="HOGENOM" id="CLU_2377306_0_0_1"/>
<name>A0CNS8_PARTE</name>
<dbReference type="InParanoid" id="A0CNS8"/>
<organism evidence="2 3">
    <name type="scientific">Paramecium tetraurelia</name>
    <dbReference type="NCBI Taxonomy" id="5888"/>
    <lineage>
        <taxon>Eukaryota</taxon>
        <taxon>Sar</taxon>
        <taxon>Alveolata</taxon>
        <taxon>Ciliophora</taxon>
        <taxon>Intramacronucleata</taxon>
        <taxon>Oligohymenophorea</taxon>
        <taxon>Peniculida</taxon>
        <taxon>Parameciidae</taxon>
        <taxon>Paramecium</taxon>
    </lineage>
</organism>
<accession>A0CNS8</accession>
<feature type="transmembrane region" description="Helical" evidence="1">
    <location>
        <begin position="25"/>
        <end position="44"/>
    </location>
</feature>
<gene>
    <name evidence="2" type="ORF">GSPATT00008887001</name>
</gene>
<evidence type="ECO:0000313" key="3">
    <source>
        <dbReference type="Proteomes" id="UP000000600"/>
    </source>
</evidence>
<dbReference type="GeneID" id="5025627"/>
<dbReference type="OrthoDB" id="10556126at2759"/>
<dbReference type="AlphaFoldDB" id="A0CNS8"/>
<dbReference type="EMBL" id="CT868119">
    <property type="protein sequence ID" value="CAK72445.1"/>
    <property type="molecule type" value="Genomic_DNA"/>
</dbReference>
<keyword evidence="1" id="KW-0812">Transmembrane</keyword>
<evidence type="ECO:0000313" key="2">
    <source>
        <dbReference type="EMBL" id="CAK72445.1"/>
    </source>
</evidence>
<protein>
    <submittedName>
        <fullName evidence="2">Uncharacterized protein</fullName>
    </submittedName>
</protein>
<dbReference type="RefSeq" id="XP_001439842.1">
    <property type="nucleotide sequence ID" value="XM_001439805.1"/>
</dbReference>
<evidence type="ECO:0000256" key="1">
    <source>
        <dbReference type="SAM" id="Phobius"/>
    </source>
</evidence>